<accession>A0A9P0PPT5</accession>
<proteinExistence type="predicted"/>
<dbReference type="AlphaFoldDB" id="A0A9P0PPT5"/>
<protein>
    <submittedName>
        <fullName evidence="1">Uncharacterized protein</fullName>
    </submittedName>
</protein>
<sequence length="113" mass="12254">MLLDPQQFPFFNTSSRGKLSLCLAVATADLVLPAAFSIPAANSAVGTQPAMTDHCSTSNKELGLFVAISESDDWGEFLEVLSDLAATSNVNEPEESRTMRLPFFLDKGVIRSW</sequence>
<evidence type="ECO:0000313" key="1">
    <source>
        <dbReference type="EMBL" id="CAH1989170.1"/>
    </source>
</evidence>
<keyword evidence="2" id="KW-1185">Reference proteome</keyword>
<name>A0A9P0PPT5_ACAOB</name>
<organism evidence="1 2">
    <name type="scientific">Acanthoscelides obtectus</name>
    <name type="common">Bean weevil</name>
    <name type="synonym">Bruchus obtectus</name>
    <dbReference type="NCBI Taxonomy" id="200917"/>
    <lineage>
        <taxon>Eukaryota</taxon>
        <taxon>Metazoa</taxon>
        <taxon>Ecdysozoa</taxon>
        <taxon>Arthropoda</taxon>
        <taxon>Hexapoda</taxon>
        <taxon>Insecta</taxon>
        <taxon>Pterygota</taxon>
        <taxon>Neoptera</taxon>
        <taxon>Endopterygota</taxon>
        <taxon>Coleoptera</taxon>
        <taxon>Polyphaga</taxon>
        <taxon>Cucujiformia</taxon>
        <taxon>Chrysomeloidea</taxon>
        <taxon>Chrysomelidae</taxon>
        <taxon>Bruchinae</taxon>
        <taxon>Bruchini</taxon>
        <taxon>Acanthoscelides</taxon>
    </lineage>
</organism>
<gene>
    <name evidence="1" type="ORF">ACAOBT_LOCUS18867</name>
</gene>
<comment type="caution">
    <text evidence="1">The sequence shown here is derived from an EMBL/GenBank/DDBJ whole genome shotgun (WGS) entry which is preliminary data.</text>
</comment>
<dbReference type="EMBL" id="CAKOFQ010007058">
    <property type="protein sequence ID" value="CAH1989170.1"/>
    <property type="molecule type" value="Genomic_DNA"/>
</dbReference>
<dbReference type="Proteomes" id="UP001152888">
    <property type="component" value="Unassembled WGS sequence"/>
</dbReference>
<evidence type="ECO:0000313" key="2">
    <source>
        <dbReference type="Proteomes" id="UP001152888"/>
    </source>
</evidence>
<reference evidence="1" key="1">
    <citation type="submission" date="2022-03" db="EMBL/GenBank/DDBJ databases">
        <authorList>
            <person name="Sayadi A."/>
        </authorList>
    </citation>
    <scope>NUCLEOTIDE SEQUENCE</scope>
</reference>